<dbReference type="PROSITE" id="PS50181">
    <property type="entry name" value="FBOX"/>
    <property type="match status" value="1"/>
</dbReference>
<dbReference type="OrthoDB" id="5554140at2759"/>
<dbReference type="STRING" id="1173061.A0A0J9XI41"/>
<dbReference type="SUPFAM" id="SSF81383">
    <property type="entry name" value="F-box domain"/>
    <property type="match status" value="1"/>
</dbReference>
<dbReference type="Pfam" id="PF07393">
    <property type="entry name" value="Sec10_HB"/>
    <property type="match status" value="1"/>
</dbReference>
<dbReference type="InterPro" id="IPR036047">
    <property type="entry name" value="F-box-like_dom_sf"/>
</dbReference>
<evidence type="ECO:0000313" key="3">
    <source>
        <dbReference type="Proteomes" id="UP000242525"/>
    </source>
</evidence>
<dbReference type="InterPro" id="IPR001810">
    <property type="entry name" value="F-box_dom"/>
</dbReference>
<proteinExistence type="predicted"/>
<name>A0A0J9XI41_GEOCN</name>
<accession>A0A0J9XI41</accession>
<dbReference type="PANTHER" id="PTHR12100">
    <property type="entry name" value="SEC10"/>
    <property type="match status" value="1"/>
</dbReference>
<dbReference type="InterPro" id="IPR009976">
    <property type="entry name" value="Sec10-like"/>
</dbReference>
<dbReference type="PANTHER" id="PTHR12100:SF1">
    <property type="entry name" value="RECYCLIN-1"/>
    <property type="match status" value="1"/>
</dbReference>
<dbReference type="SMART" id="SM00256">
    <property type="entry name" value="FBOX"/>
    <property type="match status" value="1"/>
</dbReference>
<evidence type="ECO:0000313" key="2">
    <source>
        <dbReference type="EMBL" id="CDO57011.1"/>
    </source>
</evidence>
<dbReference type="Pfam" id="PF00646">
    <property type="entry name" value="F-box"/>
    <property type="match status" value="1"/>
</dbReference>
<dbReference type="GO" id="GO:0006893">
    <property type="term" value="P:Golgi to plasma membrane transport"/>
    <property type="evidence" value="ECO:0007669"/>
    <property type="project" value="TreeGrafter"/>
</dbReference>
<dbReference type="EMBL" id="CCBN010000018">
    <property type="protein sequence ID" value="CDO57011.1"/>
    <property type="molecule type" value="Genomic_DNA"/>
</dbReference>
<organism evidence="2 3">
    <name type="scientific">Geotrichum candidum</name>
    <name type="common">Oospora lactis</name>
    <name type="synonym">Dipodascus geotrichum</name>
    <dbReference type="NCBI Taxonomy" id="1173061"/>
    <lineage>
        <taxon>Eukaryota</taxon>
        <taxon>Fungi</taxon>
        <taxon>Dikarya</taxon>
        <taxon>Ascomycota</taxon>
        <taxon>Saccharomycotina</taxon>
        <taxon>Dipodascomycetes</taxon>
        <taxon>Dipodascales</taxon>
        <taxon>Dipodascaceae</taxon>
        <taxon>Geotrichum</taxon>
    </lineage>
</organism>
<gene>
    <name evidence="2" type="ORF">BN980_GECA18s00868g</name>
</gene>
<feature type="domain" description="F-box" evidence="1">
    <location>
        <begin position="7"/>
        <end position="53"/>
    </location>
</feature>
<dbReference type="InterPro" id="IPR048627">
    <property type="entry name" value="Sec10_HB"/>
</dbReference>
<sequence>MSIETEEPALELLPECVIARISNYLSLEELLALGRVSKQCRVLSQVDSVWASKAVLLGIDNETTDKRKAVTSILKKGLAELNENPTNISSIEEATRLQALKLAVDNGVFLDTSGKIASAWDLKTNALYDNFTKAYESNNIESAVMYFTALIRLDQGAKCQNFLNETLQKIFGNPSTYVNSETGVARISELKLSLSAAAEIFNIYARATPKTLFKTIVEKPIFSSINYIINISQIQNVTTFLSTVPAVCEAYESSFLANLSPTAGTNYQALCRDSFLETFELHIDAYNEMELSEFKQSTTSLIQKCMQSQDEEERTVKAFFFRNITPDPKPTDTAKDRLGRLRRSFNFYKPKVEPVENPTKNVEVDMEKILFSVQTLNLTLPSSEADSKREFLKYQMNRIKPLLDMELVKKIVKEANSVIDRLEVLVSLSDGSRISKKFQFQLECIYVEIVKTVGIDHVQTGLKKALEILDSYDNKAESTSGDKGVIDTLTNFTVLVNNADTVQQMIESIYSRCMLNNSRSSLSPGNKLRHDFEKQLDENVARGLNNGITVLVNKINYIYLTEQQESEFNNTTEVTESIKVRPTETAQKVVNILQLHTGLISAANHDMLVELYQQEIGTRFFGTVCKHIRRQTISPGMGSQRLLQDVKLYTQFVRQHMTTKQKTVLQYFEALQELVKTYAIPSDRVSELVSKLSEQNQEIFQRDELVDFLKSRSDWGRIRKDVEMELRKDGRDCFIM</sequence>
<dbReference type="GO" id="GO:0006887">
    <property type="term" value="P:exocytosis"/>
    <property type="evidence" value="ECO:0007669"/>
    <property type="project" value="TreeGrafter"/>
</dbReference>
<dbReference type="Proteomes" id="UP000242525">
    <property type="component" value="Unassembled WGS sequence"/>
</dbReference>
<evidence type="ECO:0000259" key="1">
    <source>
        <dbReference type="PROSITE" id="PS50181"/>
    </source>
</evidence>
<reference evidence="2" key="1">
    <citation type="submission" date="2014-03" db="EMBL/GenBank/DDBJ databases">
        <authorList>
            <person name="Casaregola S."/>
        </authorList>
    </citation>
    <scope>NUCLEOTIDE SEQUENCE [LARGE SCALE GENOMIC DNA]</scope>
    <source>
        <strain evidence="2">CLIB 918</strain>
    </source>
</reference>
<protein>
    <submittedName>
        <fullName evidence="2">Similar to Saccharomyces cerevisiae YJL204C RCY1 F-box protein involved in recycling plasma membrane proteins internalized by endocytosis</fullName>
    </submittedName>
</protein>
<dbReference type="GO" id="GO:0000145">
    <property type="term" value="C:exocyst"/>
    <property type="evidence" value="ECO:0007669"/>
    <property type="project" value="TreeGrafter"/>
</dbReference>
<dbReference type="AlphaFoldDB" id="A0A0J9XI41"/>
<comment type="caution">
    <text evidence="2">The sequence shown here is derived from an EMBL/GenBank/DDBJ whole genome shotgun (WGS) entry which is preliminary data.</text>
</comment>
<keyword evidence="3" id="KW-1185">Reference proteome</keyword>